<dbReference type="Proteomes" id="UP000593564">
    <property type="component" value="Unassembled WGS sequence"/>
</dbReference>
<dbReference type="Gene3D" id="2.130.10.30">
    <property type="entry name" value="Regulator of chromosome condensation 1/beta-lactamase-inhibitor protein II"/>
    <property type="match status" value="1"/>
</dbReference>
<evidence type="ECO:0000256" key="2">
    <source>
        <dbReference type="ARBA" id="ARBA00022679"/>
    </source>
</evidence>
<dbReference type="InterPro" id="IPR001245">
    <property type="entry name" value="Ser-Thr/Tyr_kinase_cat_dom"/>
</dbReference>
<dbReference type="Gene3D" id="3.30.200.20">
    <property type="entry name" value="Phosphorylase Kinase, domain 1"/>
    <property type="match status" value="1"/>
</dbReference>
<dbReference type="EMBL" id="JACBKZ010000009">
    <property type="protein sequence ID" value="KAF5942123.1"/>
    <property type="molecule type" value="Genomic_DNA"/>
</dbReference>
<reference evidence="10 11" key="2">
    <citation type="submission" date="2020-07" db="EMBL/GenBank/DDBJ databases">
        <title>Genome assembly of wild tea tree DASZ reveals pedigree and selection history of tea varieties.</title>
        <authorList>
            <person name="Zhang W."/>
        </authorList>
    </citation>
    <scope>NUCLEOTIDE SEQUENCE [LARGE SCALE GENOMIC DNA]</scope>
    <source>
        <strain evidence="11">cv. G240</strain>
        <tissue evidence="10">Leaf</tissue>
    </source>
</reference>
<dbReference type="FunFam" id="1.10.510.10:FF:000095">
    <property type="entry name" value="protein STRUBBELIG-RECEPTOR FAMILY 8"/>
    <property type="match status" value="1"/>
</dbReference>
<evidence type="ECO:0000259" key="9">
    <source>
        <dbReference type="PROSITE" id="PS50011"/>
    </source>
</evidence>
<sequence length="831" mass="90930">MAPLLLLLHRKTFSLLLTVTFLFLSCFPFSISSLSTVAISETGNLTVICASIRSASSSFLNCTNFPAPGTQTSLSPFTANNNNTSLSGIVAGNGFLCSLWSPPPPSSSTSVMGCWRFSNTNNTTQYKRIYHSRHASIKELDAGNSHICGLVNDNETTTNDRLSLECWQWKGFNSTGFNFSNIAIGEDFVCGLLEFGRIKCIQNQNNGNNNASVIGHEPDGNYSVIAAGFHHACAISLSNGSLECWGEMAGENPLQGEFSSLALGENRSCAMQASNGTVICWGENNFSLPESLRNISFVAIEAKQRVFCGIVSSDYSLHCWGTEVFDSNSMVFQNVVPGPCTSKCRPCSSPLPDYGTFCGQGLQICKPCVVGGRSSSSPPLPLPPSPILPQPPPQEGTSGGWNKKMVAFLVVGCVGSVSLVMVCCFLFFRYCQVRGSRIHDSGPLDDEEGTAPSHPQSEAQSQTQIQTQTQALPVRVLEKRLSQTISMGNGGDHLEEFSLQELHQATNNFSDDHKIGTGSFGSVYHATLHDKRQVAIKRAETSLCPSHVGRSKRQEDKDTAFLNELEFLSRLNHKNLVRLLGYCEDNNELILVYEYMNNGTLHDHLHKHDTRTPLRSLSMSLNSTLISTWAARIKIALDAARGIEYLHMYAVPPIIHRDIKSSNILLDDTWTAKVSDFGLSLMGPPDDESHLSLHAAGTVGYIDPEYYKLQQLTAKSDVYSFGVVMLELLSGYNAIHRNENGVPRNVVDFMVPYIVQDEIHRVLDPNVPPPTPYEIEAVAHVGYLAVDCVKPQARYRPTMSYVVNRLEAALAACLATPPNLSLSRSSTRSST</sequence>
<keyword evidence="8" id="KW-0472">Membrane</keyword>
<keyword evidence="8" id="KW-1133">Transmembrane helix</keyword>
<dbReference type="InterPro" id="IPR011009">
    <property type="entry name" value="Kinase-like_dom_sf"/>
</dbReference>
<keyword evidence="5 6" id="KW-0067">ATP-binding</keyword>
<evidence type="ECO:0000256" key="1">
    <source>
        <dbReference type="ARBA" id="ARBA00022527"/>
    </source>
</evidence>
<gene>
    <name evidence="10" type="ORF">HYC85_019765</name>
</gene>
<dbReference type="SUPFAM" id="SSF56112">
    <property type="entry name" value="Protein kinase-like (PK-like)"/>
    <property type="match status" value="1"/>
</dbReference>
<dbReference type="FunFam" id="3.30.200.20:FF:000039">
    <property type="entry name" value="receptor-like protein kinase FERONIA"/>
    <property type="match status" value="1"/>
</dbReference>
<feature type="domain" description="Protein kinase" evidence="9">
    <location>
        <begin position="509"/>
        <end position="810"/>
    </location>
</feature>
<evidence type="ECO:0000313" key="10">
    <source>
        <dbReference type="EMBL" id="KAF5942123.1"/>
    </source>
</evidence>
<dbReference type="InterPro" id="IPR009091">
    <property type="entry name" value="RCC1/BLIP-II"/>
</dbReference>
<keyword evidence="3 6" id="KW-0547">Nucleotide-binding</keyword>
<evidence type="ECO:0000256" key="3">
    <source>
        <dbReference type="ARBA" id="ARBA00022741"/>
    </source>
</evidence>
<dbReference type="GO" id="GO:0005524">
    <property type="term" value="F:ATP binding"/>
    <property type="evidence" value="ECO:0007669"/>
    <property type="project" value="UniProtKB-UniRule"/>
</dbReference>
<proteinExistence type="predicted"/>
<evidence type="ECO:0000256" key="6">
    <source>
        <dbReference type="PROSITE-ProRule" id="PRU10141"/>
    </source>
</evidence>
<keyword evidence="8" id="KW-0812">Transmembrane</keyword>
<evidence type="ECO:0000256" key="8">
    <source>
        <dbReference type="SAM" id="Phobius"/>
    </source>
</evidence>
<keyword evidence="2" id="KW-0808">Transferase</keyword>
<dbReference type="InterPro" id="IPR008271">
    <property type="entry name" value="Ser/Thr_kinase_AS"/>
</dbReference>
<dbReference type="CDD" id="cd14066">
    <property type="entry name" value="STKc_IRAK"/>
    <property type="match status" value="1"/>
</dbReference>
<dbReference type="PANTHER" id="PTHR46146:SF4">
    <property type="entry name" value="SERINE_THREONINE-PROTEIN KINASE-LIKE PROTEIN CCR4"/>
    <property type="match status" value="1"/>
</dbReference>
<organism evidence="10 11">
    <name type="scientific">Camellia sinensis</name>
    <name type="common">Tea plant</name>
    <name type="synonym">Thea sinensis</name>
    <dbReference type="NCBI Taxonomy" id="4442"/>
    <lineage>
        <taxon>Eukaryota</taxon>
        <taxon>Viridiplantae</taxon>
        <taxon>Streptophyta</taxon>
        <taxon>Embryophyta</taxon>
        <taxon>Tracheophyta</taxon>
        <taxon>Spermatophyta</taxon>
        <taxon>Magnoliopsida</taxon>
        <taxon>eudicotyledons</taxon>
        <taxon>Gunneridae</taxon>
        <taxon>Pentapetalae</taxon>
        <taxon>asterids</taxon>
        <taxon>Ericales</taxon>
        <taxon>Theaceae</taxon>
        <taxon>Camellia</taxon>
    </lineage>
</organism>
<feature type="compositionally biased region" description="Pro residues" evidence="7">
    <location>
        <begin position="378"/>
        <end position="394"/>
    </location>
</feature>
<dbReference type="GO" id="GO:0042803">
    <property type="term" value="F:protein homodimerization activity"/>
    <property type="evidence" value="ECO:0007669"/>
    <property type="project" value="UniProtKB-ARBA"/>
</dbReference>
<dbReference type="PROSITE" id="PS00108">
    <property type="entry name" value="PROTEIN_KINASE_ST"/>
    <property type="match status" value="1"/>
</dbReference>
<dbReference type="AlphaFoldDB" id="A0A7J7GMV5"/>
<dbReference type="SUPFAM" id="SSF50985">
    <property type="entry name" value="RCC1/BLIP-II"/>
    <property type="match status" value="1"/>
</dbReference>
<evidence type="ECO:0000313" key="11">
    <source>
        <dbReference type="Proteomes" id="UP000593564"/>
    </source>
</evidence>
<feature type="region of interest" description="Disordered" evidence="7">
    <location>
        <begin position="376"/>
        <end position="398"/>
    </location>
</feature>
<evidence type="ECO:0000256" key="4">
    <source>
        <dbReference type="ARBA" id="ARBA00022777"/>
    </source>
</evidence>
<dbReference type="Gene3D" id="1.10.510.10">
    <property type="entry name" value="Transferase(Phosphotransferase) domain 1"/>
    <property type="match status" value="1"/>
</dbReference>
<accession>A0A7J7GMV5</accession>
<dbReference type="InterPro" id="IPR000719">
    <property type="entry name" value="Prot_kinase_dom"/>
</dbReference>
<dbReference type="PROSITE" id="PS50011">
    <property type="entry name" value="PROTEIN_KINASE_DOM"/>
    <property type="match status" value="1"/>
</dbReference>
<protein>
    <recommendedName>
        <fullName evidence="9">Protein kinase domain-containing protein</fullName>
    </recommendedName>
</protein>
<keyword evidence="1" id="KW-0723">Serine/threonine-protein kinase</keyword>
<reference evidence="11" key="1">
    <citation type="journal article" date="2020" name="Nat. Commun.">
        <title>Genome assembly of wild tea tree DASZ reveals pedigree and selection history of tea varieties.</title>
        <authorList>
            <person name="Zhang W."/>
            <person name="Zhang Y."/>
            <person name="Qiu H."/>
            <person name="Guo Y."/>
            <person name="Wan H."/>
            <person name="Zhang X."/>
            <person name="Scossa F."/>
            <person name="Alseekh S."/>
            <person name="Zhang Q."/>
            <person name="Wang P."/>
            <person name="Xu L."/>
            <person name="Schmidt M.H."/>
            <person name="Jia X."/>
            <person name="Li D."/>
            <person name="Zhu A."/>
            <person name="Guo F."/>
            <person name="Chen W."/>
            <person name="Ni D."/>
            <person name="Usadel B."/>
            <person name="Fernie A.R."/>
            <person name="Wen W."/>
        </authorList>
    </citation>
    <scope>NUCLEOTIDE SEQUENCE [LARGE SCALE GENOMIC DNA]</scope>
    <source>
        <strain evidence="11">cv. G240</strain>
    </source>
</reference>
<feature type="transmembrane region" description="Helical" evidence="8">
    <location>
        <begin position="405"/>
        <end position="428"/>
    </location>
</feature>
<keyword evidence="4" id="KW-0418">Kinase</keyword>
<keyword evidence="11" id="KW-1185">Reference proteome</keyword>
<name>A0A7J7GMV5_CAMSI</name>
<dbReference type="PROSITE" id="PS00107">
    <property type="entry name" value="PROTEIN_KINASE_ATP"/>
    <property type="match status" value="1"/>
</dbReference>
<feature type="region of interest" description="Disordered" evidence="7">
    <location>
        <begin position="442"/>
        <end position="470"/>
    </location>
</feature>
<dbReference type="SMART" id="SM00220">
    <property type="entry name" value="S_TKc"/>
    <property type="match status" value="1"/>
</dbReference>
<evidence type="ECO:0000256" key="7">
    <source>
        <dbReference type="SAM" id="MobiDB-lite"/>
    </source>
</evidence>
<dbReference type="PANTHER" id="PTHR46146">
    <property type="entry name" value="SERINE/THREONINE-PROTEIN KINASE-LIKE PROTEIN CCR4"/>
    <property type="match status" value="1"/>
</dbReference>
<comment type="caution">
    <text evidence="10">The sequence shown here is derived from an EMBL/GenBank/DDBJ whole genome shotgun (WGS) entry which is preliminary data.</text>
</comment>
<dbReference type="InterPro" id="IPR017441">
    <property type="entry name" value="Protein_kinase_ATP_BS"/>
</dbReference>
<dbReference type="Pfam" id="PF07714">
    <property type="entry name" value="PK_Tyr_Ser-Thr"/>
    <property type="match status" value="1"/>
</dbReference>
<feature type="compositionally biased region" description="Low complexity" evidence="7">
    <location>
        <begin position="456"/>
        <end position="470"/>
    </location>
</feature>
<feature type="binding site" evidence="6">
    <location>
        <position position="537"/>
    </location>
    <ligand>
        <name>ATP</name>
        <dbReference type="ChEBI" id="CHEBI:30616"/>
    </ligand>
</feature>
<evidence type="ECO:0000256" key="5">
    <source>
        <dbReference type="ARBA" id="ARBA00022840"/>
    </source>
</evidence>
<dbReference type="GO" id="GO:0004674">
    <property type="term" value="F:protein serine/threonine kinase activity"/>
    <property type="evidence" value="ECO:0007669"/>
    <property type="project" value="UniProtKB-KW"/>
</dbReference>